<gene>
    <name evidence="5" type="ORF">AXG93_2338s1170</name>
</gene>
<dbReference type="Proteomes" id="UP000077202">
    <property type="component" value="Unassembled WGS sequence"/>
</dbReference>
<feature type="region of interest" description="Disordered" evidence="3">
    <location>
        <begin position="27"/>
        <end position="47"/>
    </location>
</feature>
<comment type="subcellular location">
    <subcellularLocation>
        <location evidence="1">Cytoplasm</location>
    </subcellularLocation>
</comment>
<organism evidence="5 6">
    <name type="scientific">Marchantia polymorpha subsp. ruderalis</name>
    <dbReference type="NCBI Taxonomy" id="1480154"/>
    <lineage>
        <taxon>Eukaryota</taxon>
        <taxon>Viridiplantae</taxon>
        <taxon>Streptophyta</taxon>
        <taxon>Embryophyta</taxon>
        <taxon>Marchantiophyta</taxon>
        <taxon>Marchantiopsida</taxon>
        <taxon>Marchantiidae</taxon>
        <taxon>Marchantiales</taxon>
        <taxon>Marchantiaceae</taxon>
        <taxon>Marchantia</taxon>
    </lineage>
</organism>
<sequence length="135" mass="15090">MSLTNYFDLLGDDENEESTTIIAKATQTPLAEKPATKKSKPTPVVAHATARLPSKPTPLVEAIAGAEAEAVVVVEVVIVAMEETLRIVEDTTSMIVIVDLAVQKLWRLLRKRRRKLSLLMKRRSLVFVNTKFEYK</sequence>
<name>A0A176VH97_MARPO</name>
<comment type="caution">
    <text evidence="5">The sequence shown here is derived from an EMBL/GenBank/DDBJ whole genome shotgun (WGS) entry which is preliminary data.</text>
</comment>
<dbReference type="EMBL" id="LVLJ01003635">
    <property type="protein sequence ID" value="OAE20328.1"/>
    <property type="molecule type" value="Genomic_DNA"/>
</dbReference>
<proteinExistence type="predicted"/>
<dbReference type="Pfam" id="PF09598">
    <property type="entry name" value="Stm1_N"/>
    <property type="match status" value="1"/>
</dbReference>
<dbReference type="GO" id="GO:0005737">
    <property type="term" value="C:cytoplasm"/>
    <property type="evidence" value="ECO:0007669"/>
    <property type="project" value="UniProtKB-SubCell"/>
</dbReference>
<feature type="domain" description="STM1-like N-terminal" evidence="4">
    <location>
        <begin position="1"/>
        <end position="66"/>
    </location>
</feature>
<keyword evidence="6" id="KW-1185">Reference proteome</keyword>
<accession>A0A176VH97</accession>
<dbReference type="AlphaFoldDB" id="A0A176VH97"/>
<evidence type="ECO:0000259" key="4">
    <source>
        <dbReference type="Pfam" id="PF09598"/>
    </source>
</evidence>
<evidence type="ECO:0000256" key="3">
    <source>
        <dbReference type="SAM" id="MobiDB-lite"/>
    </source>
</evidence>
<evidence type="ECO:0000256" key="2">
    <source>
        <dbReference type="ARBA" id="ARBA00022490"/>
    </source>
</evidence>
<evidence type="ECO:0000313" key="5">
    <source>
        <dbReference type="EMBL" id="OAE20328.1"/>
    </source>
</evidence>
<protein>
    <recommendedName>
        <fullName evidence="4">STM1-like N-terminal domain-containing protein</fullName>
    </recommendedName>
</protein>
<keyword evidence="2" id="KW-0963">Cytoplasm</keyword>
<dbReference type="InterPro" id="IPR019084">
    <property type="entry name" value="STM1-like_N"/>
</dbReference>
<reference evidence="5" key="1">
    <citation type="submission" date="2016-03" db="EMBL/GenBank/DDBJ databases">
        <title>Mechanisms controlling the formation of the plant cell surface in tip-growing cells are functionally conserved among land plants.</title>
        <authorList>
            <person name="Honkanen S."/>
            <person name="Jones V.A."/>
            <person name="Morieri G."/>
            <person name="Champion C."/>
            <person name="Hetherington A.J."/>
            <person name="Kelly S."/>
            <person name="Saint-Marcoux D."/>
            <person name="Proust H."/>
            <person name="Prescott H."/>
            <person name="Dolan L."/>
        </authorList>
    </citation>
    <scope>NUCLEOTIDE SEQUENCE [LARGE SCALE GENOMIC DNA]</scope>
    <source>
        <tissue evidence="5">Whole gametophyte</tissue>
    </source>
</reference>
<evidence type="ECO:0000256" key="1">
    <source>
        <dbReference type="ARBA" id="ARBA00004496"/>
    </source>
</evidence>
<evidence type="ECO:0000313" key="6">
    <source>
        <dbReference type="Proteomes" id="UP000077202"/>
    </source>
</evidence>